<evidence type="ECO:0000256" key="7">
    <source>
        <dbReference type="ARBA" id="ARBA00023098"/>
    </source>
</evidence>
<dbReference type="OrthoDB" id="9771883at2"/>
<dbReference type="GO" id="GO:0006635">
    <property type="term" value="P:fatty acid beta-oxidation"/>
    <property type="evidence" value="ECO:0007669"/>
    <property type="project" value="UniProtKB-UniPathway"/>
</dbReference>
<dbReference type="Pfam" id="PF02737">
    <property type="entry name" value="3HCDH_N"/>
    <property type="match status" value="1"/>
</dbReference>
<dbReference type="InterPro" id="IPR036291">
    <property type="entry name" value="NAD(P)-bd_dom_sf"/>
</dbReference>
<dbReference type="InterPro" id="IPR001753">
    <property type="entry name" value="Enoyl-CoA_hydra/iso"/>
</dbReference>
<reference evidence="11 12" key="1">
    <citation type="submission" date="2016-08" db="EMBL/GenBank/DDBJ databases">
        <title>Analysis of Carbohydrate Active Enzymes in Thermogemmatispora T81 Reveals Carbohydrate Degradation Ability.</title>
        <authorList>
            <person name="Tomazini A."/>
            <person name="Lal S."/>
            <person name="Stott M."/>
            <person name="Henrissat B."/>
            <person name="Polikarpov I."/>
            <person name="Sparling R."/>
            <person name="Levin D.B."/>
        </authorList>
    </citation>
    <scope>NUCLEOTIDE SEQUENCE [LARGE SCALE GENOMIC DNA]</scope>
    <source>
        <strain evidence="11 12">T81</strain>
    </source>
</reference>
<dbReference type="InterPro" id="IPR006108">
    <property type="entry name" value="3HC_DH_C"/>
</dbReference>
<comment type="similarity">
    <text evidence="2">Belongs to the 3-hydroxyacyl-CoA dehydrogenase family.</text>
</comment>
<dbReference type="Gene3D" id="3.40.50.720">
    <property type="entry name" value="NAD(P)-binding Rossmann-like Domain"/>
    <property type="match status" value="1"/>
</dbReference>
<comment type="pathway">
    <text evidence="1">Lipid metabolism; fatty acid beta-oxidation.</text>
</comment>
<dbReference type="UniPathway" id="UPA00659"/>
<keyword evidence="3" id="KW-0276">Fatty acid metabolism</keyword>
<comment type="caution">
    <text evidence="11">The sequence shown here is derived from an EMBL/GenBank/DDBJ whole genome shotgun (WGS) entry which is preliminary data.</text>
</comment>
<organism evidence="11 12">
    <name type="scientific">Thermogemmatispora tikiterensis</name>
    <dbReference type="NCBI Taxonomy" id="1825093"/>
    <lineage>
        <taxon>Bacteria</taxon>
        <taxon>Bacillati</taxon>
        <taxon>Chloroflexota</taxon>
        <taxon>Ktedonobacteria</taxon>
        <taxon>Thermogemmatisporales</taxon>
        <taxon>Thermogemmatisporaceae</taxon>
        <taxon>Thermogemmatispora</taxon>
    </lineage>
</organism>
<dbReference type="EMBL" id="MCIF01000002">
    <property type="protein sequence ID" value="RAQ96282.1"/>
    <property type="molecule type" value="Genomic_DNA"/>
</dbReference>
<dbReference type="Proteomes" id="UP000248706">
    <property type="component" value="Unassembled WGS sequence"/>
</dbReference>
<dbReference type="InterPro" id="IPR006176">
    <property type="entry name" value="3-OHacyl-CoA_DH_NAD-bd"/>
</dbReference>
<keyword evidence="6" id="KW-0520">NAD</keyword>
<proteinExistence type="inferred from homology"/>
<keyword evidence="12" id="KW-1185">Reference proteome</keyword>
<dbReference type="AlphaFoldDB" id="A0A328VJE2"/>
<evidence type="ECO:0000256" key="2">
    <source>
        <dbReference type="ARBA" id="ARBA00009463"/>
    </source>
</evidence>
<keyword evidence="7" id="KW-0443">Lipid metabolism</keyword>
<dbReference type="CDD" id="cd06558">
    <property type="entry name" value="crotonase-like"/>
    <property type="match status" value="1"/>
</dbReference>
<dbReference type="InterPro" id="IPR029045">
    <property type="entry name" value="ClpP/crotonase-like_dom_sf"/>
</dbReference>
<dbReference type="GO" id="GO:0003857">
    <property type="term" value="F:(3S)-3-hydroxyacyl-CoA dehydrogenase (NAD+) activity"/>
    <property type="evidence" value="ECO:0007669"/>
    <property type="project" value="UniProtKB-EC"/>
</dbReference>
<evidence type="ECO:0000313" key="11">
    <source>
        <dbReference type="EMBL" id="RAQ96282.1"/>
    </source>
</evidence>
<dbReference type="SUPFAM" id="SSF52096">
    <property type="entry name" value="ClpP/crotonase"/>
    <property type="match status" value="1"/>
</dbReference>
<evidence type="ECO:0000256" key="6">
    <source>
        <dbReference type="ARBA" id="ARBA00023027"/>
    </source>
</evidence>
<evidence type="ECO:0000256" key="1">
    <source>
        <dbReference type="ARBA" id="ARBA00005005"/>
    </source>
</evidence>
<dbReference type="Gene3D" id="3.90.226.10">
    <property type="entry name" value="2-enoyl-CoA Hydratase, Chain A, domain 1"/>
    <property type="match status" value="1"/>
</dbReference>
<dbReference type="RefSeq" id="WP_112429730.1">
    <property type="nucleotide sequence ID" value="NZ_MCIF01000002.1"/>
</dbReference>
<feature type="domain" description="3-hydroxyacyl-CoA dehydrogenase C-terminal" evidence="9">
    <location>
        <begin position="195"/>
        <end position="294"/>
    </location>
</feature>
<comment type="catalytic activity">
    <reaction evidence="8">
        <text>a (3S)-3-hydroxyacyl-CoA + NAD(+) = a 3-oxoacyl-CoA + NADH + H(+)</text>
        <dbReference type="Rhea" id="RHEA:22432"/>
        <dbReference type="ChEBI" id="CHEBI:15378"/>
        <dbReference type="ChEBI" id="CHEBI:57318"/>
        <dbReference type="ChEBI" id="CHEBI:57540"/>
        <dbReference type="ChEBI" id="CHEBI:57945"/>
        <dbReference type="ChEBI" id="CHEBI:90726"/>
        <dbReference type="EC" id="1.1.1.35"/>
    </reaction>
</comment>
<dbReference type="GO" id="GO:0070403">
    <property type="term" value="F:NAD+ binding"/>
    <property type="evidence" value="ECO:0007669"/>
    <property type="project" value="InterPro"/>
</dbReference>
<keyword evidence="5" id="KW-0560">Oxidoreductase</keyword>
<evidence type="ECO:0000256" key="5">
    <source>
        <dbReference type="ARBA" id="ARBA00023002"/>
    </source>
</evidence>
<dbReference type="PANTHER" id="PTHR48075:SF7">
    <property type="entry name" value="3-HYDROXYACYL-COA DEHYDROGENASE-RELATED"/>
    <property type="match status" value="1"/>
</dbReference>
<keyword evidence="4" id="KW-0442">Lipid degradation</keyword>
<dbReference type="SUPFAM" id="SSF48179">
    <property type="entry name" value="6-phosphogluconate dehydrogenase C-terminal domain-like"/>
    <property type="match status" value="2"/>
</dbReference>
<dbReference type="Pfam" id="PF00378">
    <property type="entry name" value="ECH_1"/>
    <property type="match status" value="1"/>
</dbReference>
<evidence type="ECO:0000256" key="4">
    <source>
        <dbReference type="ARBA" id="ARBA00022963"/>
    </source>
</evidence>
<evidence type="ECO:0000256" key="8">
    <source>
        <dbReference type="ARBA" id="ARBA00049556"/>
    </source>
</evidence>
<accession>A0A328VJE2</accession>
<evidence type="ECO:0000313" key="12">
    <source>
        <dbReference type="Proteomes" id="UP000248706"/>
    </source>
</evidence>
<feature type="domain" description="3-hydroxyacyl-CoA dehydrogenase NAD binding" evidence="10">
    <location>
        <begin position="7"/>
        <end position="192"/>
    </location>
</feature>
<protein>
    <submittedName>
        <fullName evidence="11">Uncharacterized protein</fullName>
    </submittedName>
</protein>
<sequence length="820" mass="90224">MGYQIRKAAVIGAGVMGAAIAAHLANVGIPSLLLDIVPPDAGADRNRVARTGLERALKARPAAFYSKEQARLITVGNIEDNLPEAAQADWVVEAVFERLDVKQQLYDRLEPLLGENTIVSSNTSGLPAHLLTAGRSERFRRHFLITHFFNPVRYMRLLEIVPDQQTDPALVSFMQDFATEVLGKGVVLAKDTPNFIANRIGVYGFLSTIRRALEEGYTVSEVDAILGPSMGRPKSAVFRTADLSGLDTLVHVADNIYENAPDDPEREVFRVPEVVRELVRRGWLGEKSGQGFYKRIKNPGGESTILELNLQTLEYQPQQKPRFESIGAARSLDDPIQRMLTVLNGNDRAAQLARETLADSLIYAARLAPEIADSIVAVDQAMRWGFNFDLGSFEGWDILLEHPETLYRVLRSHPSFKDVSEEQAPATLSALAEKHGARLPELVRRVITQGEGRFYSGPIGQRRYFDFHSGSYQPVPQLRGSLSLSVAKARNQVIRENGSASLIDLGDGVVCVEFHTKMNAIDQDIIEMLHYAVEEGQKQFRAIVIANDAPDFSAGANLFLMLVGARNGQWEMLEQAVNSFQQVNMLLKYSPIPVVVAPTGRTLGGGCEIVMHSSHVRAHAETYIGLVEVGAGLVPGGGGVKELLLRHGARLEDQQSRSAGGPFAAPRRVFELVAMATVATSAVEAQEYRFLRRSDSITTNRDLLLRDAKADALRLAEAREAGRWQPPQPAMLLLPGPGGRLVLEQQIENMLLTGKITEHDAVIGRHLARIVTGGNTSPLTPLTEQQVLDLEREAFLSLCGMEKTQERMQAILMTGKPLRN</sequence>
<dbReference type="InterPro" id="IPR008927">
    <property type="entry name" value="6-PGluconate_DH-like_C_sf"/>
</dbReference>
<gene>
    <name evidence="11" type="ORF">A4R35_12120</name>
</gene>
<evidence type="ECO:0000256" key="3">
    <source>
        <dbReference type="ARBA" id="ARBA00022832"/>
    </source>
</evidence>
<dbReference type="PANTHER" id="PTHR48075">
    <property type="entry name" value="3-HYDROXYACYL-COA DEHYDROGENASE FAMILY PROTEIN"/>
    <property type="match status" value="1"/>
</dbReference>
<evidence type="ECO:0000259" key="10">
    <source>
        <dbReference type="Pfam" id="PF02737"/>
    </source>
</evidence>
<dbReference type="Pfam" id="PF00725">
    <property type="entry name" value="3HCDH"/>
    <property type="match status" value="1"/>
</dbReference>
<evidence type="ECO:0000259" key="9">
    <source>
        <dbReference type="Pfam" id="PF00725"/>
    </source>
</evidence>
<dbReference type="Gene3D" id="1.10.1040.50">
    <property type="match status" value="1"/>
</dbReference>
<dbReference type="SUPFAM" id="SSF51735">
    <property type="entry name" value="NAD(P)-binding Rossmann-fold domains"/>
    <property type="match status" value="1"/>
</dbReference>
<name>A0A328VJE2_9CHLR</name>